<evidence type="ECO:0000313" key="3">
    <source>
        <dbReference type="Proteomes" id="UP000005636"/>
    </source>
</evidence>
<dbReference type="Gene3D" id="3.40.630.30">
    <property type="match status" value="1"/>
</dbReference>
<reference evidence="2 3" key="1">
    <citation type="submission" date="2011-11" db="EMBL/GenBank/DDBJ databases">
        <title>Complete genome sequence of thermophilic Geobacillus thermoleovorans CCB_US3_UF5.</title>
        <authorList>
            <person name="Muhd Sakaff M.K.L."/>
            <person name="Abdul Rahman A.Y."/>
            <person name="Saito J.A."/>
            <person name="Hou S."/>
            <person name="Alam M."/>
        </authorList>
    </citation>
    <scope>NUCLEOTIDE SEQUENCE [LARGE SCALE GENOMIC DNA]</scope>
    <source>
        <strain evidence="2 3">CCB_US3_UF5</strain>
    </source>
</reference>
<evidence type="ECO:0000313" key="2">
    <source>
        <dbReference type="EMBL" id="AEV18508.1"/>
    </source>
</evidence>
<accession>A0ABM5MFS7</accession>
<sequence length="261" mass="29900">MSSKKPPAAVSCRGFFFPFFRVFRYDEGKKARGIGMYDKRLYVFDGNTPREAVIRNYTTDDFADLIRVQQESFPPPFPSELWWNEEQLTNHVTLFPEGALCVEVDGRIVGSMTGLIVDFDPAHADHTWEEITDGGYIRNHRPDGNTLYVVDICVSPPYRKLGLGKWLMQSMYEVVVHLGLDRLLGGGRMPGYHRHAAELSPEAYIDKVVAGELNDPVITFLLRCGRTPLAIVRNYLEDEESLNHAVLMEWRNPFRQMTKKN</sequence>
<dbReference type="Proteomes" id="UP000005636">
    <property type="component" value="Chromosome"/>
</dbReference>
<evidence type="ECO:0000259" key="1">
    <source>
        <dbReference type="PROSITE" id="PS51186"/>
    </source>
</evidence>
<keyword evidence="3" id="KW-1185">Reference proteome</keyword>
<name>A0ABM5MFS7_GEOTH</name>
<dbReference type="SUPFAM" id="SSF55729">
    <property type="entry name" value="Acyl-CoA N-acyltransferases (Nat)"/>
    <property type="match status" value="1"/>
</dbReference>
<dbReference type="PROSITE" id="PS51186">
    <property type="entry name" value="GNAT"/>
    <property type="match status" value="1"/>
</dbReference>
<dbReference type="Pfam" id="PF00583">
    <property type="entry name" value="Acetyltransf_1"/>
    <property type="match status" value="1"/>
</dbReference>
<proteinExistence type="predicted"/>
<dbReference type="CDD" id="cd04301">
    <property type="entry name" value="NAT_SF"/>
    <property type="match status" value="1"/>
</dbReference>
<dbReference type="EMBL" id="CP003125">
    <property type="protein sequence ID" value="AEV18508.1"/>
    <property type="molecule type" value="Genomic_DNA"/>
</dbReference>
<protein>
    <submittedName>
        <fullName evidence="2">GCN5-related N-acetyltransferase</fullName>
    </submittedName>
</protein>
<dbReference type="InterPro" id="IPR016181">
    <property type="entry name" value="Acyl_CoA_acyltransferase"/>
</dbReference>
<feature type="domain" description="N-acetyltransferase" evidence="1">
    <location>
        <begin position="52"/>
        <end position="253"/>
    </location>
</feature>
<gene>
    <name evidence="2" type="ORF">GTCCBUS3UF5_11940</name>
</gene>
<organism evidence="2 3">
    <name type="scientific">Geobacillus thermoleovorans CCB_US3_UF5</name>
    <dbReference type="NCBI Taxonomy" id="1111068"/>
    <lineage>
        <taxon>Bacteria</taxon>
        <taxon>Bacillati</taxon>
        <taxon>Bacillota</taxon>
        <taxon>Bacilli</taxon>
        <taxon>Bacillales</taxon>
        <taxon>Anoxybacillaceae</taxon>
        <taxon>Geobacillus</taxon>
        <taxon>Geobacillus thermoleovorans group</taxon>
    </lineage>
</organism>
<dbReference type="InterPro" id="IPR000182">
    <property type="entry name" value="GNAT_dom"/>
</dbReference>